<accession>A0A6L9W2R6</accession>
<evidence type="ECO:0000313" key="7">
    <source>
        <dbReference type="EMBL" id="NEK86039.1"/>
    </source>
</evidence>
<reference evidence="7 8" key="1">
    <citation type="submission" date="2019-12" db="EMBL/GenBank/DDBJ databases">
        <title>the WGS of Blastococcus saxobsidens 67B17.</title>
        <authorList>
            <person name="Jiang Z."/>
        </authorList>
    </citation>
    <scope>NUCLEOTIDE SEQUENCE [LARGE SCALE GENOMIC DNA]</scope>
    <source>
        <strain evidence="7 8">67B17</strain>
    </source>
</reference>
<feature type="transmembrane region" description="Helical" evidence="5">
    <location>
        <begin position="92"/>
        <end position="113"/>
    </location>
</feature>
<keyword evidence="4 5" id="KW-0472">Membrane</keyword>
<dbReference type="EMBL" id="JAAGWG010000012">
    <property type="protein sequence ID" value="NEK86039.1"/>
    <property type="molecule type" value="Genomic_DNA"/>
</dbReference>
<keyword evidence="2 5" id="KW-0812">Transmembrane</keyword>
<gene>
    <name evidence="7" type="ORF">GCU60_09735</name>
</gene>
<dbReference type="InterPro" id="IPR007267">
    <property type="entry name" value="GtrA_DPMS_TM"/>
</dbReference>
<sequence>MRFVLVGAATTAVYALFFIALRGGGYLTAHLLATAVSTVLANEMHRRLTFRADDRVHWFTAQWEAGGVTVLGLLATSSALGLLEALTVTSHLALQIATVATVTAFIGLMRFLALRWIFRPAHAEG</sequence>
<evidence type="ECO:0000256" key="5">
    <source>
        <dbReference type="SAM" id="Phobius"/>
    </source>
</evidence>
<evidence type="ECO:0000259" key="6">
    <source>
        <dbReference type="Pfam" id="PF04138"/>
    </source>
</evidence>
<proteinExistence type="predicted"/>
<evidence type="ECO:0000313" key="8">
    <source>
        <dbReference type="Proteomes" id="UP000479241"/>
    </source>
</evidence>
<evidence type="ECO:0000256" key="1">
    <source>
        <dbReference type="ARBA" id="ARBA00004141"/>
    </source>
</evidence>
<feature type="transmembrane region" description="Helical" evidence="5">
    <location>
        <begin position="63"/>
        <end position="86"/>
    </location>
</feature>
<feature type="domain" description="GtrA/DPMS transmembrane" evidence="6">
    <location>
        <begin position="2"/>
        <end position="116"/>
    </location>
</feature>
<name>A0A6L9W2R6_9ACTN</name>
<dbReference type="GO" id="GO:0016020">
    <property type="term" value="C:membrane"/>
    <property type="evidence" value="ECO:0007669"/>
    <property type="project" value="UniProtKB-SubCell"/>
</dbReference>
<dbReference type="Proteomes" id="UP000479241">
    <property type="component" value="Unassembled WGS sequence"/>
</dbReference>
<organism evidence="7 8">
    <name type="scientific">Blastococcus saxobsidens</name>
    <dbReference type="NCBI Taxonomy" id="138336"/>
    <lineage>
        <taxon>Bacteria</taxon>
        <taxon>Bacillati</taxon>
        <taxon>Actinomycetota</taxon>
        <taxon>Actinomycetes</taxon>
        <taxon>Geodermatophilales</taxon>
        <taxon>Geodermatophilaceae</taxon>
        <taxon>Blastococcus</taxon>
    </lineage>
</organism>
<comment type="caution">
    <text evidence="7">The sequence shown here is derived from an EMBL/GenBank/DDBJ whole genome shotgun (WGS) entry which is preliminary data.</text>
</comment>
<protein>
    <submittedName>
        <fullName evidence="7">GtrA family protein</fullName>
    </submittedName>
</protein>
<dbReference type="GO" id="GO:0000271">
    <property type="term" value="P:polysaccharide biosynthetic process"/>
    <property type="evidence" value="ECO:0007669"/>
    <property type="project" value="InterPro"/>
</dbReference>
<comment type="subcellular location">
    <subcellularLocation>
        <location evidence="1">Membrane</location>
        <topology evidence="1">Multi-pass membrane protein</topology>
    </subcellularLocation>
</comment>
<evidence type="ECO:0000256" key="3">
    <source>
        <dbReference type="ARBA" id="ARBA00022989"/>
    </source>
</evidence>
<dbReference type="Pfam" id="PF04138">
    <property type="entry name" value="GtrA_DPMS_TM"/>
    <property type="match status" value="1"/>
</dbReference>
<evidence type="ECO:0000256" key="2">
    <source>
        <dbReference type="ARBA" id="ARBA00022692"/>
    </source>
</evidence>
<evidence type="ECO:0000256" key="4">
    <source>
        <dbReference type="ARBA" id="ARBA00023136"/>
    </source>
</evidence>
<dbReference type="AlphaFoldDB" id="A0A6L9W2R6"/>
<keyword evidence="3 5" id="KW-1133">Transmembrane helix</keyword>